<organism evidence="1 2">
    <name type="scientific">Lactobacillus phage Lb338-1</name>
    <dbReference type="NCBI Taxonomy" id="2892342"/>
    <lineage>
        <taxon>Viruses</taxon>
        <taxon>Duplodnaviria</taxon>
        <taxon>Heunggongvirae</taxon>
        <taxon>Uroviricota</taxon>
        <taxon>Caudoviricetes</taxon>
        <taxon>Herelleviridae</taxon>
        <taxon>Mooreparkvirus</taxon>
        <taxon>Mooreparkvirus Lb3381</taxon>
    </lineage>
</organism>
<evidence type="ECO:0000313" key="1">
    <source>
        <dbReference type="EMBL" id="ACO36942.1"/>
    </source>
</evidence>
<keyword evidence="2" id="KW-1185">Reference proteome</keyword>
<dbReference type="Proteomes" id="UP000001878">
    <property type="component" value="Segment"/>
</dbReference>
<evidence type="ECO:0000313" key="2">
    <source>
        <dbReference type="Proteomes" id="UP000001878"/>
    </source>
</evidence>
<reference evidence="1 2" key="1">
    <citation type="journal article" date="2009" name="Gene">
        <title>Genome of a virulent bacteriophage Lb338-1 that lyses the probiotic Lactobacillus paracasei cheese strain.</title>
        <authorList>
            <person name="Alemayehu D."/>
            <person name="Ross R.P."/>
            <person name="O'Sullivan O."/>
            <person name="Coffey A."/>
            <person name="Stanton C."/>
            <person name="Fitzgerald G.F."/>
            <person name="McAuliffe O."/>
        </authorList>
    </citation>
    <scope>NUCLEOTIDE SEQUENCE [LARGE SCALE GENOMIC DNA]</scope>
    <source>
        <strain evidence="1">Lb338-1</strain>
    </source>
</reference>
<gene>
    <name evidence="1" type="ORF">lb338_phage_21</name>
</gene>
<dbReference type="RefSeq" id="YP_002790700.1">
    <property type="nucleotide sequence ID" value="NC_012530.1"/>
</dbReference>
<sequence>MNTEVELQLLNMMLVDDTKFTLGNDGVFDFESAIKQAEEYDKPELADFMKQSHDNVREVLLYMHKVETKSDKHDPSEQSTVIYLATYFWDSSDGWYGGETGTNILFVTPDKKKMDDYLASLKPNEIDKDNITVTVVKTNVDYLSDIGPETETLVDSGYDEVEIYDEHDDV</sequence>
<dbReference type="KEGG" id="vg:7750876"/>
<accession>C1KFD1</accession>
<name>C1KFD1_9CAUD</name>
<protein>
    <submittedName>
        <fullName evidence="1">Uncharacterized protein</fullName>
    </submittedName>
</protein>
<dbReference type="GeneID" id="7750876"/>
<proteinExistence type="predicted"/>
<dbReference type="EMBL" id="FJ822135">
    <property type="protein sequence ID" value="ACO36942.1"/>
    <property type="molecule type" value="Genomic_DNA"/>
</dbReference>